<evidence type="ECO:0000256" key="4">
    <source>
        <dbReference type="SAM" id="MobiDB-lite"/>
    </source>
</evidence>
<dbReference type="InterPro" id="IPR007627">
    <property type="entry name" value="RNA_pol_sigma70_r2"/>
</dbReference>
<reference evidence="6 7" key="1">
    <citation type="submission" date="2018-03" db="EMBL/GenBank/DDBJ databases">
        <title>Ahniella affigens gen. nov., sp. nov., a gammaproteobacterium isolated from sandy soil near a stream.</title>
        <authorList>
            <person name="Ko Y."/>
            <person name="Kim J.-H."/>
        </authorList>
    </citation>
    <scope>NUCLEOTIDE SEQUENCE [LARGE SCALE GENOMIC DNA]</scope>
    <source>
        <strain evidence="6 7">D13</strain>
    </source>
</reference>
<keyword evidence="2" id="KW-0731">Sigma factor</keyword>
<dbReference type="OrthoDB" id="129367at2"/>
<feature type="domain" description="RNA polymerase sigma-70 region 2" evidence="5">
    <location>
        <begin position="62"/>
        <end position="114"/>
    </location>
</feature>
<dbReference type="Pfam" id="PF04542">
    <property type="entry name" value="Sigma70_r2"/>
    <property type="match status" value="1"/>
</dbReference>
<proteinExistence type="predicted"/>
<keyword evidence="7" id="KW-1185">Reference proteome</keyword>
<organism evidence="6 7">
    <name type="scientific">Ahniella affigens</name>
    <dbReference type="NCBI Taxonomy" id="2021234"/>
    <lineage>
        <taxon>Bacteria</taxon>
        <taxon>Pseudomonadati</taxon>
        <taxon>Pseudomonadota</taxon>
        <taxon>Gammaproteobacteria</taxon>
        <taxon>Lysobacterales</taxon>
        <taxon>Rhodanobacteraceae</taxon>
        <taxon>Ahniella</taxon>
    </lineage>
</organism>
<reference evidence="6 7" key="2">
    <citation type="submission" date="2018-03" db="EMBL/GenBank/DDBJ databases">
        <authorList>
            <person name="Keele B.F."/>
        </authorList>
    </citation>
    <scope>NUCLEOTIDE SEQUENCE [LARGE SCALE GENOMIC DNA]</scope>
    <source>
        <strain evidence="6 7">D13</strain>
    </source>
</reference>
<sequence length="214" mass="24640">MLARIDGVHAIMHSADLEYIGLNLMFDSSPDAAPTPVAKEFEAVLAARFQRPLLLFFRANWSDWHSAEDLTQDTLSTVIRKLREAPLRDSEKLKAYVFSTARYVLANRRRDSARHGDETGAVSLESEPDLLPAGPAENPQAQAESDQLSQIVRTLIDSLEQTRDQDILRDYYLHQIDKETLLLRYRMKPSQFDNALYRARSRLRELLTRWGWPQ</sequence>
<evidence type="ECO:0000313" key="6">
    <source>
        <dbReference type="EMBL" id="AVP96556.1"/>
    </source>
</evidence>
<accession>A0A2P1PNZ7</accession>
<dbReference type="KEGG" id="xba:C7S18_04780"/>
<evidence type="ECO:0000259" key="5">
    <source>
        <dbReference type="Pfam" id="PF04542"/>
    </source>
</evidence>
<dbReference type="EMBL" id="CP027860">
    <property type="protein sequence ID" value="AVP96556.1"/>
    <property type="molecule type" value="Genomic_DNA"/>
</dbReference>
<dbReference type="InterPro" id="IPR039425">
    <property type="entry name" value="RNA_pol_sigma-70-like"/>
</dbReference>
<gene>
    <name evidence="6" type="ORF">C7S18_04780</name>
</gene>
<dbReference type="Proteomes" id="UP000241074">
    <property type="component" value="Chromosome"/>
</dbReference>
<dbReference type="PANTHER" id="PTHR43133">
    <property type="entry name" value="RNA POLYMERASE ECF-TYPE SIGMA FACTO"/>
    <property type="match status" value="1"/>
</dbReference>
<evidence type="ECO:0000256" key="1">
    <source>
        <dbReference type="ARBA" id="ARBA00023015"/>
    </source>
</evidence>
<dbReference type="GO" id="GO:0016987">
    <property type="term" value="F:sigma factor activity"/>
    <property type="evidence" value="ECO:0007669"/>
    <property type="project" value="UniProtKB-KW"/>
</dbReference>
<feature type="region of interest" description="Disordered" evidence="4">
    <location>
        <begin position="110"/>
        <end position="143"/>
    </location>
</feature>
<name>A0A2P1PNZ7_9GAMM</name>
<protein>
    <recommendedName>
        <fullName evidence="5">RNA polymerase sigma-70 region 2 domain-containing protein</fullName>
    </recommendedName>
</protein>
<evidence type="ECO:0000256" key="2">
    <source>
        <dbReference type="ARBA" id="ARBA00023082"/>
    </source>
</evidence>
<keyword evidence="3" id="KW-0804">Transcription</keyword>
<evidence type="ECO:0000313" key="7">
    <source>
        <dbReference type="Proteomes" id="UP000241074"/>
    </source>
</evidence>
<dbReference type="AlphaFoldDB" id="A0A2P1PNZ7"/>
<evidence type="ECO:0000256" key="3">
    <source>
        <dbReference type="ARBA" id="ARBA00023163"/>
    </source>
</evidence>
<dbReference type="SUPFAM" id="SSF88946">
    <property type="entry name" value="Sigma2 domain of RNA polymerase sigma factors"/>
    <property type="match status" value="1"/>
</dbReference>
<dbReference type="PANTHER" id="PTHR43133:SF51">
    <property type="entry name" value="RNA POLYMERASE SIGMA FACTOR"/>
    <property type="match status" value="1"/>
</dbReference>
<dbReference type="Gene3D" id="1.10.1740.10">
    <property type="match status" value="1"/>
</dbReference>
<dbReference type="GO" id="GO:0006352">
    <property type="term" value="P:DNA-templated transcription initiation"/>
    <property type="evidence" value="ECO:0007669"/>
    <property type="project" value="InterPro"/>
</dbReference>
<dbReference type="InterPro" id="IPR013325">
    <property type="entry name" value="RNA_pol_sigma_r2"/>
</dbReference>
<keyword evidence="1" id="KW-0805">Transcription regulation</keyword>